<dbReference type="SMART" id="SM00955">
    <property type="entry name" value="RNB"/>
    <property type="match status" value="1"/>
</dbReference>
<comment type="caution">
    <text evidence="4">The sequence shown here is derived from an EMBL/GenBank/DDBJ whole genome shotgun (WGS) entry which is preliminary data.</text>
</comment>
<dbReference type="OMA" id="WYTHFTS"/>
<dbReference type="InterPro" id="IPR012340">
    <property type="entry name" value="NA-bd_OB-fold"/>
</dbReference>
<dbReference type="Pfam" id="PF00773">
    <property type="entry name" value="RNB"/>
    <property type="match status" value="1"/>
</dbReference>
<dbReference type="GeneID" id="26902091"/>
<evidence type="ECO:0000256" key="2">
    <source>
        <dbReference type="SAM" id="MobiDB-lite"/>
    </source>
</evidence>
<dbReference type="OrthoDB" id="372421at2759"/>
<reference evidence="4 5" key="1">
    <citation type="submission" date="2015-07" db="EMBL/GenBank/DDBJ databases">
        <title>High-quality genome of monoxenous trypanosomatid Leptomonas pyrrhocoris.</title>
        <authorList>
            <person name="Flegontov P."/>
            <person name="Butenko A."/>
            <person name="Firsov S."/>
            <person name="Vlcek C."/>
            <person name="Logacheva M.D."/>
            <person name="Field M."/>
            <person name="Filatov D."/>
            <person name="Flegontova O."/>
            <person name="Gerasimov E."/>
            <person name="Jackson A.P."/>
            <person name="Kelly S."/>
            <person name="Opperdoes F."/>
            <person name="O'Reilly A."/>
            <person name="Votypka J."/>
            <person name="Yurchenko V."/>
            <person name="Lukes J."/>
        </authorList>
    </citation>
    <scope>NUCLEOTIDE SEQUENCE [LARGE SCALE GENOMIC DNA]</scope>
    <source>
        <strain evidence="4">H10</strain>
    </source>
</reference>
<dbReference type="RefSeq" id="XP_015663961.1">
    <property type="nucleotide sequence ID" value="XM_015798441.1"/>
</dbReference>
<dbReference type="GO" id="GO:0000932">
    <property type="term" value="C:P-body"/>
    <property type="evidence" value="ECO:0007669"/>
    <property type="project" value="TreeGrafter"/>
</dbReference>
<feature type="compositionally biased region" description="Basic residues" evidence="2">
    <location>
        <begin position="833"/>
        <end position="842"/>
    </location>
</feature>
<feature type="domain" description="RNB" evidence="3">
    <location>
        <begin position="307"/>
        <end position="668"/>
    </location>
</feature>
<comment type="similarity">
    <text evidence="1">Belongs to the RNR ribonuclease family.</text>
</comment>
<evidence type="ECO:0000256" key="1">
    <source>
        <dbReference type="RuleBase" id="RU003901"/>
    </source>
</evidence>
<dbReference type="EMBL" id="LGTL01000002">
    <property type="protein sequence ID" value="KPA85522.1"/>
    <property type="molecule type" value="Genomic_DNA"/>
</dbReference>
<dbReference type="Proteomes" id="UP000037923">
    <property type="component" value="Unassembled WGS sequence"/>
</dbReference>
<dbReference type="PROSITE" id="PS01175">
    <property type="entry name" value="RIBONUCLEASE_II"/>
    <property type="match status" value="1"/>
</dbReference>
<protein>
    <submittedName>
        <fullName evidence="4">Putative ribonuclease II-like protein</fullName>
    </submittedName>
</protein>
<gene>
    <name evidence="4" type="ORF">ABB37_01796</name>
</gene>
<dbReference type="GO" id="GO:0003723">
    <property type="term" value="F:RNA binding"/>
    <property type="evidence" value="ECO:0007669"/>
    <property type="project" value="InterPro"/>
</dbReference>
<accession>A0A0N0DZR4</accession>
<dbReference type="GO" id="GO:0006402">
    <property type="term" value="P:mRNA catabolic process"/>
    <property type="evidence" value="ECO:0007669"/>
    <property type="project" value="TreeGrafter"/>
</dbReference>
<dbReference type="GO" id="GO:0000175">
    <property type="term" value="F:3'-5'-RNA exonuclease activity"/>
    <property type="evidence" value="ECO:0007669"/>
    <property type="project" value="TreeGrafter"/>
</dbReference>
<dbReference type="InterPro" id="IPR050180">
    <property type="entry name" value="RNR_Ribonuclease"/>
</dbReference>
<sequence length="949" mass="105688">MSFIKINYELGSLPDLEARVAEGSVVIGRLYVYRGYNNKLCFVRNTRFPCDVVLNTAEQRGPALHNDVVAVELLPWEEWPSEPQKTILKDDGEEATATVTGGDVGPRAMPTTLPDGRHIIQLIAPETSKELAKNASAEVALSLQMDAPRVYEWPTGLRAAGRVLHILSRCLSRHHVARIAENQVQPGQMLRGDYYYRFRPINPLLPQLAVYGQAILPQYQADINNSLFSLALMEDEHGDVVKAPMTRDILLSSVFSFLGDSTSTEVAGNAICASCEVRNEPFSAEAEDCVLKDFVMPSPEELARMGRRDLRRTEFVCTIDPATARDLDDALSIRRRPDGGYHVGVHIADVSFFVSPGTALDEEAQMRSNSTYLVDRVIAMLPSRLSEQYCSLNPSEDKFAFSALFEFDRAGDLISEAVTGESPEWFGQSVIRSSCRLAYEQAQQILNDDDAVELDVSGAAAYFGLSEQQVRSKVKKSVKLLFELATKLRRKSFDDGRLVLGNTRLGFRFDKDRINAPPIGFYVQKQIEANWLVEEFMLFANQRVAQKVVQFIPNGALLRRHKAPSSHKMNLFRAALAQHGLPTGGSTGQELQRLMDTIKRDHADVYYTVCELLKYSLMAAEYLANDPAEKDVRSHFAVAAPWYTHFTSPIRRYCDLMVHRQLLVALELEQRMKAAQLEVPRIPDPSGQVKPGEEIFDATRTIAVDTLATKGLYYPQSQVELMVTHANQCRLNSRAAGDMSVEFFFCLYLTALKKRVREDPQMPQQICTSASIVKITDGSFFLFSSEIATEVEIGFKDTHQTFIFQGMVPQEGKSGSGAGKPETEEGKTINLKAKTHARKKGGKSTMTSSSDKGGRGEKMRPSSNVTTTFAACFSWGKPPHAAAASDIQQDGDISETTEVFRLFTEFVVELKTVVKQGRLCLEMIVLPPWEREAARLACPQVPTSIVEEA</sequence>
<proteinExistence type="inferred from homology"/>
<dbReference type="VEuPathDB" id="TriTrypDB:LpyrH10_02_7700"/>
<feature type="region of interest" description="Disordered" evidence="2">
    <location>
        <begin position="809"/>
        <end position="862"/>
    </location>
</feature>
<dbReference type="Gene3D" id="2.40.50.690">
    <property type="match status" value="1"/>
</dbReference>
<dbReference type="PANTHER" id="PTHR23355:SF9">
    <property type="entry name" value="DIS3-LIKE EXONUCLEASE 2"/>
    <property type="match status" value="1"/>
</dbReference>
<dbReference type="PANTHER" id="PTHR23355">
    <property type="entry name" value="RIBONUCLEASE"/>
    <property type="match status" value="1"/>
</dbReference>
<organism evidence="4 5">
    <name type="scientific">Leptomonas pyrrhocoris</name>
    <name type="common">Firebug parasite</name>
    <dbReference type="NCBI Taxonomy" id="157538"/>
    <lineage>
        <taxon>Eukaryota</taxon>
        <taxon>Discoba</taxon>
        <taxon>Euglenozoa</taxon>
        <taxon>Kinetoplastea</taxon>
        <taxon>Metakinetoplastina</taxon>
        <taxon>Trypanosomatida</taxon>
        <taxon>Trypanosomatidae</taxon>
        <taxon>Leishmaniinae</taxon>
        <taxon>Leptomonas</taxon>
    </lineage>
</organism>
<name>A0A0N0DZR4_LEPPY</name>
<dbReference type="InterPro" id="IPR001900">
    <property type="entry name" value="RNase_II/R"/>
</dbReference>
<evidence type="ECO:0000259" key="3">
    <source>
        <dbReference type="SMART" id="SM00955"/>
    </source>
</evidence>
<dbReference type="SUPFAM" id="SSF50249">
    <property type="entry name" value="Nucleic acid-binding proteins"/>
    <property type="match status" value="2"/>
</dbReference>
<keyword evidence="5" id="KW-1185">Reference proteome</keyword>
<dbReference type="InterPro" id="IPR022966">
    <property type="entry name" value="RNase_II/R_CS"/>
</dbReference>
<evidence type="ECO:0000313" key="5">
    <source>
        <dbReference type="Proteomes" id="UP000037923"/>
    </source>
</evidence>
<evidence type="ECO:0000313" key="4">
    <source>
        <dbReference type="EMBL" id="KPA85522.1"/>
    </source>
</evidence>
<dbReference type="AlphaFoldDB" id="A0A0N0DZR4"/>